<sequence length="476" mass="54353">MCPSLTMADFEGVEFENDDDLLIFSKKAIYPHEPSEPVDDFSFPGSAIVTQHLGVEGPSFRLLRIVPGPFEGGIYCDLVRQPLYDAGLEYSALTYSWGEGPKSAVIRIGRLSETFRITHHLFQALRRLRSATTLVYVWVDAICINQTDLEEKAAQIPLIAQIFNQAMEVVNWLGEGNWPCLSSLLDHCKRPNVWWTRVWILQETLYAASQPVFLLGTSKVLMSELLAGWRCALDPSVPDILPDLHRSADRIQKDTKLLREGFEQVSKLYAAWVDQSSTGIVRKSLIDWIRLTVGRKCTEPVDRVYALLNIIPEREARHFHPDYRKAPPPVFNEVIHYHLFHTNWRLPALQQLVEDLHGSKGHAIDTCIPQEERWTLDEVLACTGGSRRVFEHVSWLVASSVLTPTMILSSVWADQISHVLRPGTAGELKQELLHYNLSWNERAVKQALVSYPEHFRRRIASRRTAKPHEPTAREER</sequence>
<dbReference type="Pfam" id="PF06985">
    <property type="entry name" value="HET"/>
    <property type="match status" value="1"/>
</dbReference>
<proteinExistence type="predicted"/>
<protein>
    <recommendedName>
        <fullName evidence="1">Heterokaryon incompatibility domain-containing protein</fullName>
    </recommendedName>
</protein>
<dbReference type="AlphaFoldDB" id="A0A2S6BWN8"/>
<dbReference type="PANTHER" id="PTHR24148">
    <property type="entry name" value="ANKYRIN REPEAT DOMAIN-CONTAINING PROTEIN 39 HOMOLOG-RELATED"/>
    <property type="match status" value="1"/>
</dbReference>
<gene>
    <name evidence="2" type="ORF">CBER1_09582</name>
</gene>
<reference evidence="3" key="1">
    <citation type="journal article" date="2017" name="bioRxiv">
        <title>Conservation of a gene cluster reveals novel cercosporin biosynthetic mechanisms and extends production to the genus Colletotrichum.</title>
        <authorList>
            <person name="de Jonge R."/>
            <person name="Ebert M.K."/>
            <person name="Huitt-Roehl C.R."/>
            <person name="Pal P."/>
            <person name="Suttle J.C."/>
            <person name="Spanner R.E."/>
            <person name="Neubauer J.D."/>
            <person name="Jurick W.M.II."/>
            <person name="Stott K.A."/>
            <person name="Secor G.A."/>
            <person name="Thomma B.P.H.J."/>
            <person name="Van de Peer Y."/>
            <person name="Townsend C.A."/>
            <person name="Bolton M.D."/>
        </authorList>
    </citation>
    <scope>NUCLEOTIDE SEQUENCE [LARGE SCALE GENOMIC DNA]</scope>
    <source>
        <strain evidence="3">CBS538.71</strain>
    </source>
</reference>
<dbReference type="EMBL" id="PNEN01001736">
    <property type="protein sequence ID" value="PPJ51861.1"/>
    <property type="molecule type" value="Genomic_DNA"/>
</dbReference>
<accession>A0A2S6BWN8</accession>
<evidence type="ECO:0000313" key="3">
    <source>
        <dbReference type="Proteomes" id="UP000237631"/>
    </source>
</evidence>
<dbReference type="PANTHER" id="PTHR24148:SF64">
    <property type="entry name" value="HETEROKARYON INCOMPATIBILITY DOMAIN-CONTAINING PROTEIN"/>
    <property type="match status" value="1"/>
</dbReference>
<organism evidence="2 3">
    <name type="scientific">Cercospora berteroae</name>
    <dbReference type="NCBI Taxonomy" id="357750"/>
    <lineage>
        <taxon>Eukaryota</taxon>
        <taxon>Fungi</taxon>
        <taxon>Dikarya</taxon>
        <taxon>Ascomycota</taxon>
        <taxon>Pezizomycotina</taxon>
        <taxon>Dothideomycetes</taxon>
        <taxon>Dothideomycetidae</taxon>
        <taxon>Mycosphaerellales</taxon>
        <taxon>Mycosphaerellaceae</taxon>
        <taxon>Cercospora</taxon>
    </lineage>
</organism>
<keyword evidence="3" id="KW-1185">Reference proteome</keyword>
<dbReference type="OrthoDB" id="3650563at2759"/>
<evidence type="ECO:0000259" key="1">
    <source>
        <dbReference type="Pfam" id="PF06985"/>
    </source>
</evidence>
<dbReference type="InterPro" id="IPR052895">
    <property type="entry name" value="HetReg/Transcr_Mod"/>
</dbReference>
<comment type="caution">
    <text evidence="2">The sequence shown here is derived from an EMBL/GenBank/DDBJ whole genome shotgun (WGS) entry which is preliminary data.</text>
</comment>
<dbReference type="STRING" id="357750.A0A2S6BWN8"/>
<name>A0A2S6BWN8_9PEZI</name>
<evidence type="ECO:0000313" key="2">
    <source>
        <dbReference type="EMBL" id="PPJ51861.1"/>
    </source>
</evidence>
<feature type="domain" description="Heterokaryon incompatibility" evidence="1">
    <location>
        <begin position="90"/>
        <end position="177"/>
    </location>
</feature>
<dbReference type="InterPro" id="IPR010730">
    <property type="entry name" value="HET"/>
</dbReference>
<dbReference type="Proteomes" id="UP000237631">
    <property type="component" value="Unassembled WGS sequence"/>
</dbReference>